<dbReference type="AlphaFoldDB" id="A0A150XM45"/>
<dbReference type="InterPro" id="IPR001647">
    <property type="entry name" value="HTH_TetR"/>
</dbReference>
<dbReference type="STRING" id="1914963.AWW67_10815"/>
<keyword evidence="1 2" id="KW-0238">DNA-binding</keyword>
<sequence length="182" mass="21811">MPALKVDKRKWLKLGIEYFSTLGKQGINVEQMAKKLDCNKSSFYHHFQSKKNFLNEMIQYWYNESMEPIITEVDGIREPRLRFERFLILGFKDKSRKDLMFFLRKEAETNTKLNRLLKELKKTRVEYGALLIQKLGYSREVAIQKAEILYLFYLGWYEINKTSKKGEDIKDAIKLIKTFIEF</sequence>
<dbReference type="EMBL" id="LRPB01000048">
    <property type="protein sequence ID" value="KYG79800.1"/>
    <property type="molecule type" value="Genomic_DNA"/>
</dbReference>
<dbReference type="InterPro" id="IPR050624">
    <property type="entry name" value="HTH-type_Tx_Regulator"/>
</dbReference>
<evidence type="ECO:0000256" key="1">
    <source>
        <dbReference type="ARBA" id="ARBA00023125"/>
    </source>
</evidence>
<feature type="DNA-binding region" description="H-T-H motif" evidence="2">
    <location>
        <begin position="28"/>
        <end position="47"/>
    </location>
</feature>
<evidence type="ECO:0000313" key="4">
    <source>
        <dbReference type="EMBL" id="KYG79800.1"/>
    </source>
</evidence>
<accession>A0A150XM45</accession>
<reference evidence="4 5" key="1">
    <citation type="submission" date="2016-01" db="EMBL/GenBank/DDBJ databases">
        <title>Genome sequencing of Roseivirga seohaensis SW-152.</title>
        <authorList>
            <person name="Selvaratnam C."/>
            <person name="Thevarajoo S."/>
            <person name="Goh K.M."/>
            <person name="Ee R."/>
            <person name="Chan K.-G."/>
            <person name="Chong C.S."/>
        </authorList>
    </citation>
    <scope>NUCLEOTIDE SEQUENCE [LARGE SCALE GENOMIC DNA]</scope>
    <source>
        <strain evidence="4 5">SW-152</strain>
    </source>
</reference>
<protein>
    <recommendedName>
        <fullName evidence="3">HTH tetR-type domain-containing protein</fullName>
    </recommendedName>
</protein>
<dbReference type="Proteomes" id="UP000075663">
    <property type="component" value="Unassembled WGS sequence"/>
</dbReference>
<name>A0A150XM45_9BACT</name>
<comment type="caution">
    <text evidence="4">The sequence shown here is derived from an EMBL/GenBank/DDBJ whole genome shotgun (WGS) entry which is preliminary data.</text>
</comment>
<dbReference type="PROSITE" id="PS50977">
    <property type="entry name" value="HTH_TETR_2"/>
    <property type="match status" value="1"/>
</dbReference>
<proteinExistence type="predicted"/>
<dbReference type="PANTHER" id="PTHR43479:SF11">
    <property type="entry name" value="ACREF_ENVCD OPERON REPRESSOR-RELATED"/>
    <property type="match status" value="1"/>
</dbReference>
<evidence type="ECO:0000256" key="2">
    <source>
        <dbReference type="PROSITE-ProRule" id="PRU00335"/>
    </source>
</evidence>
<dbReference type="InterPro" id="IPR009057">
    <property type="entry name" value="Homeodomain-like_sf"/>
</dbReference>
<dbReference type="GO" id="GO:0003677">
    <property type="term" value="F:DNA binding"/>
    <property type="evidence" value="ECO:0007669"/>
    <property type="project" value="UniProtKB-UniRule"/>
</dbReference>
<organism evidence="4 5">
    <name type="scientific">Roseivirga seohaensis</name>
    <dbReference type="NCBI Taxonomy" id="1914963"/>
    <lineage>
        <taxon>Bacteria</taxon>
        <taxon>Pseudomonadati</taxon>
        <taxon>Bacteroidota</taxon>
        <taxon>Cytophagia</taxon>
        <taxon>Cytophagales</taxon>
        <taxon>Roseivirgaceae</taxon>
        <taxon>Roseivirga</taxon>
    </lineage>
</organism>
<dbReference type="PANTHER" id="PTHR43479">
    <property type="entry name" value="ACREF/ENVCD OPERON REPRESSOR-RELATED"/>
    <property type="match status" value="1"/>
</dbReference>
<gene>
    <name evidence="4" type="ORF">AWW67_10815</name>
</gene>
<evidence type="ECO:0000259" key="3">
    <source>
        <dbReference type="PROSITE" id="PS50977"/>
    </source>
</evidence>
<evidence type="ECO:0000313" key="5">
    <source>
        <dbReference type="Proteomes" id="UP000075663"/>
    </source>
</evidence>
<dbReference type="SUPFAM" id="SSF46689">
    <property type="entry name" value="Homeodomain-like"/>
    <property type="match status" value="1"/>
</dbReference>
<dbReference type="Gene3D" id="1.10.357.10">
    <property type="entry name" value="Tetracycline Repressor, domain 2"/>
    <property type="match status" value="1"/>
</dbReference>
<feature type="domain" description="HTH tetR-type" evidence="3">
    <location>
        <begin position="5"/>
        <end position="65"/>
    </location>
</feature>